<name>A0A0A6NZN6_9GAMM</name>
<feature type="transmembrane region" description="Helical" evidence="5">
    <location>
        <begin position="91"/>
        <end position="114"/>
    </location>
</feature>
<organism evidence="6 7">
    <name type="scientific">Candidatus Thiomargarita nelsonii</name>
    <dbReference type="NCBI Taxonomy" id="1003181"/>
    <lineage>
        <taxon>Bacteria</taxon>
        <taxon>Pseudomonadati</taxon>
        <taxon>Pseudomonadota</taxon>
        <taxon>Gammaproteobacteria</taxon>
        <taxon>Thiotrichales</taxon>
        <taxon>Thiotrichaceae</taxon>
        <taxon>Thiomargarita</taxon>
    </lineage>
</organism>
<proteinExistence type="predicted"/>
<comment type="caution">
    <text evidence="6">The sequence shown here is derived from an EMBL/GenBank/DDBJ whole genome shotgun (WGS) entry which is preliminary data.</text>
</comment>
<evidence type="ECO:0000256" key="5">
    <source>
        <dbReference type="SAM" id="Phobius"/>
    </source>
</evidence>
<evidence type="ECO:0000313" key="7">
    <source>
        <dbReference type="Proteomes" id="UP000076962"/>
    </source>
</evidence>
<keyword evidence="7" id="KW-1185">Reference proteome</keyword>
<comment type="subcellular location">
    <subcellularLocation>
        <location evidence="1">Membrane</location>
        <topology evidence="1">Multi-pass membrane protein</topology>
    </subcellularLocation>
</comment>
<accession>A0A0A6NZN6</accession>
<feature type="transmembrane region" description="Helical" evidence="5">
    <location>
        <begin position="24"/>
        <end position="44"/>
    </location>
</feature>
<evidence type="ECO:0000256" key="4">
    <source>
        <dbReference type="ARBA" id="ARBA00023136"/>
    </source>
</evidence>
<evidence type="ECO:0000256" key="2">
    <source>
        <dbReference type="ARBA" id="ARBA00022692"/>
    </source>
</evidence>
<reference evidence="6 7" key="1">
    <citation type="submission" date="2016-05" db="EMBL/GenBank/DDBJ databases">
        <title>Single-cell genome of chain-forming Candidatus Thiomargarita nelsonii and comparison to other large sulfur-oxidizing bacteria.</title>
        <authorList>
            <person name="Winkel M."/>
            <person name="Salman V."/>
            <person name="Woyke T."/>
            <person name="Schulz-Vogt H."/>
            <person name="Richter M."/>
            <person name="Flood B."/>
            <person name="Bailey J."/>
            <person name="Amann R."/>
            <person name="Mussmann M."/>
        </authorList>
    </citation>
    <scope>NUCLEOTIDE SEQUENCE [LARGE SCALE GENOMIC DNA]</scope>
    <source>
        <strain evidence="6 7">THI036</strain>
    </source>
</reference>
<dbReference type="InterPro" id="IPR019109">
    <property type="entry name" value="MamF_MmsF"/>
</dbReference>
<evidence type="ECO:0000313" key="6">
    <source>
        <dbReference type="EMBL" id="OAD19970.1"/>
    </source>
</evidence>
<evidence type="ECO:0008006" key="8">
    <source>
        <dbReference type="Google" id="ProtNLM"/>
    </source>
</evidence>
<keyword evidence="4 5" id="KW-0472">Membrane</keyword>
<feature type="transmembrane region" description="Helical" evidence="5">
    <location>
        <begin position="64"/>
        <end position="85"/>
    </location>
</feature>
<protein>
    <recommendedName>
        <fullName evidence="8">Cytochrome C oxidase subunit III</fullName>
    </recommendedName>
</protein>
<sequence length="131" mass="14537">MNNKEATQKNSSCQQLAVVSESLYLINLLLLPGLAFLVLAWLYFKYESRAPSLVGCHLRQTFSASIWAALLLLFVNGVIIMGMGYQTPYTWVIVISYFIICHSTLVLLGIFGLVRALDGKGFQYPLIGPSC</sequence>
<dbReference type="EMBL" id="LUTY01002594">
    <property type="protein sequence ID" value="OAD19970.1"/>
    <property type="molecule type" value="Genomic_DNA"/>
</dbReference>
<keyword evidence="3 5" id="KW-1133">Transmembrane helix</keyword>
<dbReference type="Pfam" id="PF09685">
    <property type="entry name" value="MamF_MmsF"/>
    <property type="match status" value="1"/>
</dbReference>
<dbReference type="AlphaFoldDB" id="A0A0A6NZN6"/>
<evidence type="ECO:0000256" key="3">
    <source>
        <dbReference type="ARBA" id="ARBA00022989"/>
    </source>
</evidence>
<dbReference type="Proteomes" id="UP000076962">
    <property type="component" value="Unassembled WGS sequence"/>
</dbReference>
<evidence type="ECO:0000256" key="1">
    <source>
        <dbReference type="ARBA" id="ARBA00004141"/>
    </source>
</evidence>
<gene>
    <name evidence="6" type="ORF">THIOM_004351</name>
</gene>
<keyword evidence="2 5" id="KW-0812">Transmembrane</keyword>